<proteinExistence type="predicted"/>
<dbReference type="Proteomes" id="UP000823935">
    <property type="component" value="Unassembled WGS sequence"/>
</dbReference>
<dbReference type="GO" id="GO:0016036">
    <property type="term" value="P:cellular response to phosphate starvation"/>
    <property type="evidence" value="ECO:0007669"/>
    <property type="project" value="TreeGrafter"/>
</dbReference>
<dbReference type="Pfam" id="PF02518">
    <property type="entry name" value="HATPase_c"/>
    <property type="match status" value="1"/>
</dbReference>
<keyword evidence="6 12" id="KW-0812">Transmembrane</keyword>
<evidence type="ECO:0000256" key="9">
    <source>
        <dbReference type="ARBA" id="ARBA00023012"/>
    </source>
</evidence>
<evidence type="ECO:0000256" key="12">
    <source>
        <dbReference type="SAM" id="Phobius"/>
    </source>
</evidence>
<evidence type="ECO:0000313" key="15">
    <source>
        <dbReference type="Proteomes" id="UP000823935"/>
    </source>
</evidence>
<dbReference type="AlphaFoldDB" id="A0A9D1JJU1"/>
<keyword evidence="7 14" id="KW-0418">Kinase</keyword>
<dbReference type="InterPro" id="IPR003594">
    <property type="entry name" value="HATPase_dom"/>
</dbReference>
<comment type="subcellular location">
    <subcellularLocation>
        <location evidence="2">Cell membrane</location>
        <topology evidence="2">Multi-pass membrane protein</topology>
    </subcellularLocation>
</comment>
<dbReference type="InterPro" id="IPR005467">
    <property type="entry name" value="His_kinase_dom"/>
</dbReference>
<dbReference type="InterPro" id="IPR036890">
    <property type="entry name" value="HATPase_C_sf"/>
</dbReference>
<evidence type="ECO:0000259" key="13">
    <source>
        <dbReference type="PROSITE" id="PS50109"/>
    </source>
</evidence>
<evidence type="ECO:0000256" key="7">
    <source>
        <dbReference type="ARBA" id="ARBA00022777"/>
    </source>
</evidence>
<evidence type="ECO:0000256" key="4">
    <source>
        <dbReference type="ARBA" id="ARBA00022475"/>
    </source>
</evidence>
<feature type="domain" description="Histidine kinase" evidence="13">
    <location>
        <begin position="127"/>
        <end position="336"/>
    </location>
</feature>
<evidence type="ECO:0000256" key="10">
    <source>
        <dbReference type="ARBA" id="ARBA00023136"/>
    </source>
</evidence>
<comment type="catalytic activity">
    <reaction evidence="1">
        <text>ATP + protein L-histidine = ADP + protein N-phospho-L-histidine.</text>
        <dbReference type="EC" id="2.7.13.3"/>
    </reaction>
</comment>
<feature type="transmembrane region" description="Helical" evidence="12">
    <location>
        <begin position="12"/>
        <end position="31"/>
    </location>
</feature>
<dbReference type="PANTHER" id="PTHR45453">
    <property type="entry name" value="PHOSPHATE REGULON SENSOR PROTEIN PHOR"/>
    <property type="match status" value="1"/>
</dbReference>
<keyword evidence="10 12" id="KW-0472">Membrane</keyword>
<reference evidence="14" key="1">
    <citation type="submission" date="2020-10" db="EMBL/GenBank/DDBJ databases">
        <authorList>
            <person name="Gilroy R."/>
        </authorList>
    </citation>
    <scope>NUCLEOTIDE SEQUENCE</scope>
    <source>
        <strain evidence="14">CHK190-19873</strain>
    </source>
</reference>
<dbReference type="GO" id="GO:0000155">
    <property type="term" value="F:phosphorelay sensor kinase activity"/>
    <property type="evidence" value="ECO:0007669"/>
    <property type="project" value="InterPro"/>
</dbReference>
<protein>
    <recommendedName>
        <fullName evidence="3">histidine kinase</fullName>
        <ecNumber evidence="3">2.7.13.3</ecNumber>
    </recommendedName>
</protein>
<dbReference type="SUPFAM" id="SSF55874">
    <property type="entry name" value="ATPase domain of HSP90 chaperone/DNA topoisomerase II/histidine kinase"/>
    <property type="match status" value="1"/>
</dbReference>
<sequence length="343" mass="39430">MKKRLQGIWQYLPWLLLLLGLDVFAGLLLWLADTDAFRAVLAVLVLATVLLFLVVCTVLLQGEEKRRQAFLDFLENPEEAQETRFVKKAPPDWREPAAILGEDLRNRDEKLRSLEEQVRDYEEYVEAWAHETKTPLSLLILILDNRREELSPQMAFRLDYIRSRLQESVDQMLFYARMKSVRKDYYLERLRIRECAEEVLLDYRPLLEEKGFQVQNFLSGETVYADRRGLRFLLGQIISNAIKYSKEKPVLELSGFQEEGRWVLSIRDNGAGVPGCDLPYIFEKGFTGDVGGGRKKATGMGLYLAKGIAGEMNLALEADSVLGEGFEMKILFPCVHEKEQEPG</sequence>
<dbReference type="PANTHER" id="PTHR45453:SF2">
    <property type="entry name" value="HISTIDINE KINASE"/>
    <property type="match status" value="1"/>
</dbReference>
<keyword evidence="9" id="KW-0902">Two-component regulatory system</keyword>
<feature type="coiled-coil region" evidence="11">
    <location>
        <begin position="97"/>
        <end position="131"/>
    </location>
</feature>
<evidence type="ECO:0000256" key="1">
    <source>
        <dbReference type="ARBA" id="ARBA00000085"/>
    </source>
</evidence>
<dbReference type="PROSITE" id="PS50109">
    <property type="entry name" value="HIS_KIN"/>
    <property type="match status" value="1"/>
</dbReference>
<dbReference type="SMART" id="SM00387">
    <property type="entry name" value="HATPase_c"/>
    <property type="match status" value="1"/>
</dbReference>
<feature type="transmembrane region" description="Helical" evidence="12">
    <location>
        <begin position="37"/>
        <end position="60"/>
    </location>
</feature>
<keyword evidence="11" id="KW-0175">Coiled coil</keyword>
<name>A0A9D1JJU1_9FIRM</name>
<keyword evidence="8 12" id="KW-1133">Transmembrane helix</keyword>
<evidence type="ECO:0000256" key="2">
    <source>
        <dbReference type="ARBA" id="ARBA00004651"/>
    </source>
</evidence>
<comment type="caution">
    <text evidence="14">The sequence shown here is derived from an EMBL/GenBank/DDBJ whole genome shotgun (WGS) entry which is preliminary data.</text>
</comment>
<dbReference type="InterPro" id="IPR050351">
    <property type="entry name" value="BphY/WalK/GraS-like"/>
</dbReference>
<keyword evidence="5" id="KW-0808">Transferase</keyword>
<keyword evidence="4" id="KW-1003">Cell membrane</keyword>
<organism evidence="14 15">
    <name type="scientific">Candidatus Limivivens intestinipullorum</name>
    <dbReference type="NCBI Taxonomy" id="2840858"/>
    <lineage>
        <taxon>Bacteria</taxon>
        <taxon>Bacillati</taxon>
        <taxon>Bacillota</taxon>
        <taxon>Clostridia</taxon>
        <taxon>Lachnospirales</taxon>
        <taxon>Lachnospiraceae</taxon>
        <taxon>Lachnospiraceae incertae sedis</taxon>
        <taxon>Candidatus Limivivens</taxon>
    </lineage>
</organism>
<dbReference type="Gene3D" id="3.30.565.10">
    <property type="entry name" value="Histidine kinase-like ATPase, C-terminal domain"/>
    <property type="match status" value="1"/>
</dbReference>
<evidence type="ECO:0000256" key="5">
    <source>
        <dbReference type="ARBA" id="ARBA00022679"/>
    </source>
</evidence>
<dbReference type="InterPro" id="IPR036097">
    <property type="entry name" value="HisK_dim/P_sf"/>
</dbReference>
<dbReference type="EC" id="2.7.13.3" evidence="3"/>
<evidence type="ECO:0000313" key="14">
    <source>
        <dbReference type="EMBL" id="HIS30709.1"/>
    </source>
</evidence>
<reference evidence="14" key="2">
    <citation type="journal article" date="2021" name="PeerJ">
        <title>Extensive microbial diversity within the chicken gut microbiome revealed by metagenomics and culture.</title>
        <authorList>
            <person name="Gilroy R."/>
            <person name="Ravi A."/>
            <person name="Getino M."/>
            <person name="Pursley I."/>
            <person name="Horton D.L."/>
            <person name="Alikhan N.F."/>
            <person name="Baker D."/>
            <person name="Gharbi K."/>
            <person name="Hall N."/>
            <person name="Watson M."/>
            <person name="Adriaenssens E.M."/>
            <person name="Foster-Nyarko E."/>
            <person name="Jarju S."/>
            <person name="Secka A."/>
            <person name="Antonio M."/>
            <person name="Oren A."/>
            <person name="Chaudhuri R.R."/>
            <person name="La Ragione R."/>
            <person name="Hildebrand F."/>
            <person name="Pallen M.J."/>
        </authorList>
    </citation>
    <scope>NUCLEOTIDE SEQUENCE</scope>
    <source>
        <strain evidence="14">CHK190-19873</strain>
    </source>
</reference>
<dbReference type="EMBL" id="DVIQ01000022">
    <property type="protein sequence ID" value="HIS30709.1"/>
    <property type="molecule type" value="Genomic_DNA"/>
</dbReference>
<evidence type="ECO:0000256" key="3">
    <source>
        <dbReference type="ARBA" id="ARBA00012438"/>
    </source>
</evidence>
<evidence type="ECO:0000256" key="11">
    <source>
        <dbReference type="SAM" id="Coils"/>
    </source>
</evidence>
<dbReference type="SUPFAM" id="SSF47384">
    <property type="entry name" value="Homodimeric domain of signal transducing histidine kinase"/>
    <property type="match status" value="1"/>
</dbReference>
<evidence type="ECO:0000256" key="6">
    <source>
        <dbReference type="ARBA" id="ARBA00022692"/>
    </source>
</evidence>
<dbReference type="GO" id="GO:0004721">
    <property type="term" value="F:phosphoprotein phosphatase activity"/>
    <property type="evidence" value="ECO:0007669"/>
    <property type="project" value="TreeGrafter"/>
</dbReference>
<evidence type="ECO:0000256" key="8">
    <source>
        <dbReference type="ARBA" id="ARBA00022989"/>
    </source>
</evidence>
<dbReference type="GO" id="GO:0005886">
    <property type="term" value="C:plasma membrane"/>
    <property type="evidence" value="ECO:0007669"/>
    <property type="project" value="UniProtKB-SubCell"/>
</dbReference>
<accession>A0A9D1JJU1</accession>
<gene>
    <name evidence="14" type="ORF">IAB44_04040</name>
</gene>